<dbReference type="PANTHER" id="PTHR11203">
    <property type="entry name" value="CLEAVAGE AND POLYADENYLATION SPECIFICITY FACTOR FAMILY MEMBER"/>
    <property type="match status" value="1"/>
</dbReference>
<feature type="domain" description="Metallo-beta-lactamase" evidence="1">
    <location>
        <begin position="28"/>
        <end position="95"/>
    </location>
</feature>
<dbReference type="InterPro" id="IPR036866">
    <property type="entry name" value="RibonucZ/Hydroxyglut_hydro"/>
</dbReference>
<organism evidence="2 3">
    <name type="scientific">Oopsacas minuta</name>
    <dbReference type="NCBI Taxonomy" id="111878"/>
    <lineage>
        <taxon>Eukaryota</taxon>
        <taxon>Metazoa</taxon>
        <taxon>Porifera</taxon>
        <taxon>Hexactinellida</taxon>
        <taxon>Hexasterophora</taxon>
        <taxon>Lyssacinosida</taxon>
        <taxon>Leucopsacidae</taxon>
        <taxon>Oopsacas</taxon>
    </lineage>
</organism>
<dbReference type="GO" id="GO:0004521">
    <property type="term" value="F:RNA endonuclease activity"/>
    <property type="evidence" value="ECO:0007669"/>
    <property type="project" value="TreeGrafter"/>
</dbReference>
<dbReference type="Gene3D" id="3.60.15.10">
    <property type="entry name" value="Ribonuclease Z/Hydroxyacylglutathione hydrolase-like"/>
    <property type="match status" value="1"/>
</dbReference>
<gene>
    <name evidence="2" type="ORF">LOD99_12079</name>
</gene>
<accession>A0AAV7JHD6</accession>
<dbReference type="PANTHER" id="PTHR11203:SF11">
    <property type="entry name" value="CLEAVAGE AND POLYADENYLATION SPECIFICITY FACTOR SUBUNIT 3"/>
    <property type="match status" value="1"/>
</dbReference>
<dbReference type="GO" id="GO:0003723">
    <property type="term" value="F:RNA binding"/>
    <property type="evidence" value="ECO:0007669"/>
    <property type="project" value="TreeGrafter"/>
</dbReference>
<dbReference type="GO" id="GO:0004534">
    <property type="term" value="F:5'-3' RNA exonuclease activity"/>
    <property type="evidence" value="ECO:0007669"/>
    <property type="project" value="TreeGrafter"/>
</dbReference>
<dbReference type="InterPro" id="IPR001279">
    <property type="entry name" value="Metallo-B-lactamas"/>
</dbReference>
<dbReference type="AlphaFoldDB" id="A0AAV7JHD6"/>
<comment type="caution">
    <text evidence="2">The sequence shown here is derived from an EMBL/GenBank/DDBJ whole genome shotgun (WGS) entry which is preliminary data.</text>
</comment>
<dbReference type="GO" id="GO:0005847">
    <property type="term" value="C:mRNA cleavage and polyadenylation specificity factor complex"/>
    <property type="evidence" value="ECO:0007669"/>
    <property type="project" value="TreeGrafter"/>
</dbReference>
<evidence type="ECO:0000259" key="1">
    <source>
        <dbReference type="Pfam" id="PF00753"/>
    </source>
</evidence>
<dbReference type="EMBL" id="JAKMXF010000332">
    <property type="protein sequence ID" value="KAI6648270.1"/>
    <property type="molecule type" value="Genomic_DNA"/>
</dbReference>
<name>A0AAV7JHD6_9METZ</name>
<dbReference type="SUPFAM" id="SSF56281">
    <property type="entry name" value="Metallo-hydrolase/oxidoreductase"/>
    <property type="match status" value="1"/>
</dbReference>
<reference evidence="2 3" key="1">
    <citation type="journal article" date="2023" name="BMC Biol.">
        <title>The compact genome of the sponge Oopsacas minuta (Hexactinellida) is lacking key metazoan core genes.</title>
        <authorList>
            <person name="Santini S."/>
            <person name="Schenkelaars Q."/>
            <person name="Jourda C."/>
            <person name="Duchesne M."/>
            <person name="Belahbib H."/>
            <person name="Rocher C."/>
            <person name="Selva M."/>
            <person name="Riesgo A."/>
            <person name="Vervoort M."/>
            <person name="Leys S.P."/>
            <person name="Kodjabachian L."/>
            <person name="Le Bivic A."/>
            <person name="Borchiellini C."/>
            <person name="Claverie J.M."/>
            <person name="Renard E."/>
        </authorList>
    </citation>
    <scope>NUCLEOTIDE SEQUENCE [LARGE SCALE GENOMIC DNA]</scope>
    <source>
        <strain evidence="2">SPO-2</strain>
    </source>
</reference>
<sequence>MNTNKFDIDTNEENDILTITPLGAGQEVGRSCILLHFKGKKIMLDCGIHPGLSGIESLPYTEDTDAEDIDILLISHFHLDHCGALPWFLEKTTFKGID</sequence>
<dbReference type="InterPro" id="IPR050698">
    <property type="entry name" value="MBL"/>
</dbReference>
<proteinExistence type="predicted"/>
<dbReference type="Proteomes" id="UP001165289">
    <property type="component" value="Unassembled WGS sequence"/>
</dbReference>
<keyword evidence="3" id="KW-1185">Reference proteome</keyword>
<dbReference type="GO" id="GO:0006398">
    <property type="term" value="P:mRNA 3'-end processing by stem-loop binding and cleavage"/>
    <property type="evidence" value="ECO:0007669"/>
    <property type="project" value="TreeGrafter"/>
</dbReference>
<dbReference type="Pfam" id="PF00753">
    <property type="entry name" value="Lactamase_B"/>
    <property type="match status" value="1"/>
</dbReference>
<evidence type="ECO:0000313" key="3">
    <source>
        <dbReference type="Proteomes" id="UP001165289"/>
    </source>
</evidence>
<evidence type="ECO:0000313" key="2">
    <source>
        <dbReference type="EMBL" id="KAI6648270.1"/>
    </source>
</evidence>
<protein>
    <submittedName>
        <fullName evidence="2">Cleavage and polyadenylation specificity factor 73</fullName>
    </submittedName>
</protein>